<dbReference type="GO" id="GO:0003700">
    <property type="term" value="F:DNA-binding transcription factor activity"/>
    <property type="evidence" value="ECO:0007669"/>
    <property type="project" value="InterPro"/>
</dbReference>
<organism evidence="6 7">
    <name type="scientific">Paucilactobacillus suebicus DSM 5007 = KCTC 3549</name>
    <dbReference type="NCBI Taxonomy" id="1423807"/>
    <lineage>
        <taxon>Bacteria</taxon>
        <taxon>Bacillati</taxon>
        <taxon>Bacillota</taxon>
        <taxon>Bacilli</taxon>
        <taxon>Lactobacillales</taxon>
        <taxon>Lactobacillaceae</taxon>
        <taxon>Paucilactobacillus</taxon>
    </lineage>
</organism>
<sequence length="118" mass="13972">MFYTTKQVATIVNMTVSQIHYYDELGLIPDLHRTANRYREFSENNIIWLKNLKVFVDSGMPLKDIRKLTDLVSTSKTGTVKERKVIVSQHLQTLKQKEKLIHNQIDFMENFLDEYDHL</sequence>
<dbReference type="eggNOG" id="COG0789">
    <property type="taxonomic scope" value="Bacteria"/>
</dbReference>
<dbReference type="SUPFAM" id="SSF46955">
    <property type="entry name" value="Putative DNA-binding domain"/>
    <property type="match status" value="1"/>
</dbReference>
<dbReference type="RefSeq" id="WP_010621108.1">
    <property type="nucleotide sequence ID" value="NZ_AZGF01000019.1"/>
</dbReference>
<evidence type="ECO:0000256" key="4">
    <source>
        <dbReference type="ARBA" id="ARBA00023163"/>
    </source>
</evidence>
<keyword evidence="3" id="KW-0238">DNA-binding</keyword>
<dbReference type="PATRIC" id="fig|1423807.3.peg.734"/>
<dbReference type="GO" id="GO:0003677">
    <property type="term" value="F:DNA binding"/>
    <property type="evidence" value="ECO:0007669"/>
    <property type="project" value="UniProtKB-KW"/>
</dbReference>
<dbReference type="PROSITE" id="PS50937">
    <property type="entry name" value="HTH_MERR_2"/>
    <property type="match status" value="1"/>
</dbReference>
<evidence type="ECO:0000313" key="6">
    <source>
        <dbReference type="EMBL" id="KRM11426.1"/>
    </source>
</evidence>
<dbReference type="PANTHER" id="PTHR30204">
    <property type="entry name" value="REDOX-CYCLING DRUG-SENSING TRANSCRIPTIONAL ACTIVATOR SOXR"/>
    <property type="match status" value="1"/>
</dbReference>
<dbReference type="Proteomes" id="UP000051820">
    <property type="component" value="Unassembled WGS sequence"/>
</dbReference>
<dbReference type="InterPro" id="IPR009061">
    <property type="entry name" value="DNA-bd_dom_put_sf"/>
</dbReference>
<dbReference type="Gene3D" id="1.10.1660.10">
    <property type="match status" value="1"/>
</dbReference>
<evidence type="ECO:0000256" key="1">
    <source>
        <dbReference type="ARBA" id="ARBA00022491"/>
    </source>
</evidence>
<dbReference type="SMART" id="SM00422">
    <property type="entry name" value="HTH_MERR"/>
    <property type="match status" value="1"/>
</dbReference>
<gene>
    <name evidence="6" type="ORF">FD16_GL000725</name>
</gene>
<keyword evidence="7" id="KW-1185">Reference proteome</keyword>
<evidence type="ECO:0000313" key="7">
    <source>
        <dbReference type="Proteomes" id="UP000051820"/>
    </source>
</evidence>
<keyword evidence="4" id="KW-0804">Transcription</keyword>
<keyword evidence="2" id="KW-0805">Transcription regulation</keyword>
<dbReference type="AlphaFoldDB" id="A0A0R1W1G0"/>
<dbReference type="STRING" id="1423807.FD16_GL000725"/>
<dbReference type="InterPro" id="IPR047057">
    <property type="entry name" value="MerR_fam"/>
</dbReference>
<feature type="domain" description="HTH merR-type" evidence="5">
    <location>
        <begin position="1"/>
        <end position="71"/>
    </location>
</feature>
<evidence type="ECO:0000256" key="2">
    <source>
        <dbReference type="ARBA" id="ARBA00023015"/>
    </source>
</evidence>
<protein>
    <submittedName>
        <fullName evidence="6">Transcription regulator</fullName>
    </submittedName>
</protein>
<dbReference type="InterPro" id="IPR000551">
    <property type="entry name" value="MerR-type_HTH_dom"/>
</dbReference>
<dbReference type="PANTHER" id="PTHR30204:SF69">
    <property type="entry name" value="MERR-FAMILY TRANSCRIPTIONAL REGULATOR"/>
    <property type="match status" value="1"/>
</dbReference>
<accession>A0A0R1W1G0</accession>
<name>A0A0R1W1G0_9LACO</name>
<dbReference type="EMBL" id="AZGF01000019">
    <property type="protein sequence ID" value="KRM11426.1"/>
    <property type="molecule type" value="Genomic_DNA"/>
</dbReference>
<reference evidence="6 7" key="1">
    <citation type="journal article" date="2015" name="Genome Announc.">
        <title>Expanding the biotechnology potential of lactobacilli through comparative genomics of 213 strains and associated genera.</title>
        <authorList>
            <person name="Sun Z."/>
            <person name="Harris H.M."/>
            <person name="McCann A."/>
            <person name="Guo C."/>
            <person name="Argimon S."/>
            <person name="Zhang W."/>
            <person name="Yang X."/>
            <person name="Jeffery I.B."/>
            <person name="Cooney J.C."/>
            <person name="Kagawa T.F."/>
            <person name="Liu W."/>
            <person name="Song Y."/>
            <person name="Salvetti E."/>
            <person name="Wrobel A."/>
            <person name="Rasinkangas P."/>
            <person name="Parkhill J."/>
            <person name="Rea M.C."/>
            <person name="O'Sullivan O."/>
            <person name="Ritari J."/>
            <person name="Douillard F.P."/>
            <person name="Paul Ross R."/>
            <person name="Yang R."/>
            <person name="Briner A.E."/>
            <person name="Felis G.E."/>
            <person name="de Vos W.M."/>
            <person name="Barrangou R."/>
            <person name="Klaenhammer T.R."/>
            <person name="Caufield P.W."/>
            <person name="Cui Y."/>
            <person name="Zhang H."/>
            <person name="O'Toole P.W."/>
        </authorList>
    </citation>
    <scope>NUCLEOTIDE SEQUENCE [LARGE SCALE GENOMIC DNA]</scope>
    <source>
        <strain evidence="6 7">DSM 5007</strain>
    </source>
</reference>
<dbReference type="Pfam" id="PF13411">
    <property type="entry name" value="MerR_1"/>
    <property type="match status" value="1"/>
</dbReference>
<dbReference type="OrthoDB" id="9811174at2"/>
<comment type="caution">
    <text evidence="6">The sequence shown here is derived from an EMBL/GenBank/DDBJ whole genome shotgun (WGS) entry which is preliminary data.</text>
</comment>
<proteinExistence type="predicted"/>
<evidence type="ECO:0000259" key="5">
    <source>
        <dbReference type="PROSITE" id="PS50937"/>
    </source>
</evidence>
<keyword evidence="1" id="KW-0678">Repressor</keyword>
<evidence type="ECO:0000256" key="3">
    <source>
        <dbReference type="ARBA" id="ARBA00023125"/>
    </source>
</evidence>